<sequence length="125" mass="12935">MGEEVVGTAIDGGRGNDVVSCSSKIEQAVGDRSRSTRNSKGSDASFKGSNALLKGLLGGVGQSAVDVTRFREIEPSFGMGAVVKNKTGGLIDRNCSCSGCTVGSFLSCMEGDCFEMMGSHRCLLV</sequence>
<evidence type="ECO:0000256" key="1">
    <source>
        <dbReference type="SAM" id="MobiDB-lite"/>
    </source>
</evidence>
<reference evidence="2" key="1">
    <citation type="submission" date="2019-08" db="EMBL/GenBank/DDBJ databases">
        <authorList>
            <person name="Kucharzyk K."/>
            <person name="Murdoch R.W."/>
            <person name="Higgins S."/>
            <person name="Loffler F."/>
        </authorList>
    </citation>
    <scope>NUCLEOTIDE SEQUENCE</scope>
</reference>
<accession>A0A645DZK4</accession>
<gene>
    <name evidence="2" type="ORF">SDC9_141889</name>
</gene>
<organism evidence="2">
    <name type="scientific">bioreactor metagenome</name>
    <dbReference type="NCBI Taxonomy" id="1076179"/>
    <lineage>
        <taxon>unclassified sequences</taxon>
        <taxon>metagenomes</taxon>
        <taxon>ecological metagenomes</taxon>
    </lineage>
</organism>
<dbReference type="EMBL" id="VSSQ01041327">
    <property type="protein sequence ID" value="MPM94741.1"/>
    <property type="molecule type" value="Genomic_DNA"/>
</dbReference>
<proteinExistence type="predicted"/>
<protein>
    <submittedName>
        <fullName evidence="2">Uncharacterized protein</fullName>
    </submittedName>
</protein>
<dbReference type="AlphaFoldDB" id="A0A645DZK4"/>
<evidence type="ECO:0000313" key="2">
    <source>
        <dbReference type="EMBL" id="MPM94741.1"/>
    </source>
</evidence>
<feature type="region of interest" description="Disordered" evidence="1">
    <location>
        <begin position="26"/>
        <end position="48"/>
    </location>
</feature>
<comment type="caution">
    <text evidence="2">The sequence shown here is derived from an EMBL/GenBank/DDBJ whole genome shotgun (WGS) entry which is preliminary data.</text>
</comment>
<name>A0A645DZK4_9ZZZZ</name>